<dbReference type="PANTHER" id="PTHR43381:SF4">
    <property type="entry name" value="EUKARYOTIC TRANSLATION INITIATION FACTOR 5B"/>
    <property type="match status" value="1"/>
</dbReference>
<dbReference type="GO" id="GO:0003924">
    <property type="term" value="F:GTPase activity"/>
    <property type="evidence" value="ECO:0007669"/>
    <property type="project" value="UniProtKB-UniRule"/>
</dbReference>
<dbReference type="InterPro" id="IPR015760">
    <property type="entry name" value="TIF_IF2"/>
</dbReference>
<dbReference type="SUPFAM" id="SSF52156">
    <property type="entry name" value="Initiation factor IF2/eIF5b, domain 3"/>
    <property type="match status" value="1"/>
</dbReference>
<keyword evidence="7" id="KW-0963">Cytoplasm</keyword>
<feature type="domain" description="Tr-type G" evidence="9">
    <location>
        <begin position="87"/>
        <end position="257"/>
    </location>
</feature>
<evidence type="ECO:0000256" key="1">
    <source>
        <dbReference type="ARBA" id="ARBA00007733"/>
    </source>
</evidence>
<accession>A0A857ML17</accession>
<protein>
    <recommendedName>
        <fullName evidence="2 7">Translation initiation factor IF-2</fullName>
    </recommendedName>
</protein>
<dbReference type="InterPro" id="IPR023115">
    <property type="entry name" value="TIF_IF2_dom3"/>
</dbReference>
<evidence type="ECO:0000256" key="4">
    <source>
        <dbReference type="ARBA" id="ARBA00022741"/>
    </source>
</evidence>
<dbReference type="InterPro" id="IPR009000">
    <property type="entry name" value="Transl_B-barrel_sf"/>
</dbReference>
<dbReference type="InterPro" id="IPR044145">
    <property type="entry name" value="IF2_II"/>
</dbReference>
<reference evidence="10" key="1">
    <citation type="journal article" date="2021" name="Nat. Microbiol.">
        <title>Cocultivation of an ultrasmall environmental parasitic bacterium with lytic ability against bacteria associated with wastewater foams.</title>
        <authorList>
            <person name="Batinovic S."/>
            <person name="Rose J.J.A."/>
            <person name="Ratcliffe J."/>
            <person name="Seviour R.J."/>
            <person name="Petrovski S."/>
        </authorList>
    </citation>
    <scope>NUCLEOTIDE SEQUENCE</scope>
    <source>
        <strain evidence="10">JR1</strain>
    </source>
</reference>
<proteinExistence type="inferred from homology"/>
<dbReference type="GO" id="GO:0003743">
    <property type="term" value="F:translation initiation factor activity"/>
    <property type="evidence" value="ECO:0007669"/>
    <property type="project" value="UniProtKB-UniRule"/>
</dbReference>
<dbReference type="Gene3D" id="2.40.30.10">
    <property type="entry name" value="Translation factors"/>
    <property type="match status" value="2"/>
</dbReference>
<name>A0A857ML17_9BACT</name>
<sequence length="591" mass="63779">MQEKIVTIGDSITVGELAETLHLPVTTLIGELFKNGIAATINQRIDFETATIIVEELGIDAQLERKAGGEDEAPQRVAYQVSERASERPPIVAVMGHVDHGKTSLLDAILDKKTAEGEAGGITQHISAYQTVKNGRAITLLDTPGHEAFAALRQHGAVLTDVVIIVVAADDGVKPQTIEAIRFARNANARIIVAINKMDKETANPQLVKTQLASEHSLNPEEWGGDTIMVEVSAKTGQGLDKLLDNVLLIADMEELKADTDVPAQGLVIEAHMETGKGSVVSLLIEQGELKPSHFIVAGTSYGKVRTLLDFKGDALKDAGPSTPVTVTGFKELPQFGDTFRVVKNEKLARTATAEARLEREKAAASTNVTGADLLKMMNQEREAETFNVIVKADVQGSLTSVMDSLRLVDTGGAVTLRIIGSGVGNISENDVRLAADERTVIYGFNVDLPPAVKQLAARDKVQIRLYKVIYELLDNARESMESLLAPEVVETQLATLDVKGVFRTTKDEIIAGGEVTSGKVSAGALVRATRGDEVVAEMELTKVQKQQQEVKEAYEGDMCGLSLKTTKKVLLEEGDKLEFFTRELVKRTLG</sequence>
<dbReference type="InterPro" id="IPR027417">
    <property type="entry name" value="P-loop_NTPase"/>
</dbReference>
<dbReference type="GO" id="GO:0005737">
    <property type="term" value="C:cytoplasm"/>
    <property type="evidence" value="ECO:0007669"/>
    <property type="project" value="UniProtKB-SubCell"/>
</dbReference>
<keyword evidence="5 7" id="KW-0648">Protein biosynthesis</keyword>
<dbReference type="Pfam" id="PF00009">
    <property type="entry name" value="GTP_EFTU"/>
    <property type="match status" value="1"/>
</dbReference>
<gene>
    <name evidence="7" type="primary">infB</name>
    <name evidence="10" type="ORF">GII36_01260</name>
</gene>
<dbReference type="HAMAP" id="MF_00100_B">
    <property type="entry name" value="IF_2_B"/>
    <property type="match status" value="1"/>
</dbReference>
<keyword evidence="6 7" id="KW-0342">GTP-binding</keyword>
<feature type="binding site" evidence="7">
    <location>
        <begin position="196"/>
        <end position="199"/>
    </location>
    <ligand>
        <name>GTP</name>
        <dbReference type="ChEBI" id="CHEBI:37565"/>
    </ligand>
</feature>
<keyword evidence="4 7" id="KW-0547">Nucleotide-binding</keyword>
<dbReference type="PANTHER" id="PTHR43381">
    <property type="entry name" value="TRANSLATION INITIATION FACTOR IF-2-RELATED"/>
    <property type="match status" value="1"/>
</dbReference>
<dbReference type="InterPro" id="IPR036925">
    <property type="entry name" value="TIF_IF2_dom3_sf"/>
</dbReference>
<dbReference type="EMBL" id="CP045921">
    <property type="protein sequence ID" value="QHN42475.1"/>
    <property type="molecule type" value="Genomic_DNA"/>
</dbReference>
<dbReference type="InterPro" id="IPR000795">
    <property type="entry name" value="T_Tr_GTP-bd_dom"/>
</dbReference>
<evidence type="ECO:0000256" key="6">
    <source>
        <dbReference type="ARBA" id="ARBA00023134"/>
    </source>
</evidence>
<dbReference type="NCBIfam" id="TIGR00487">
    <property type="entry name" value="IF-2"/>
    <property type="match status" value="1"/>
</dbReference>
<dbReference type="Pfam" id="PF04760">
    <property type="entry name" value="IF2_N"/>
    <property type="match status" value="1"/>
</dbReference>
<feature type="binding site" evidence="7">
    <location>
        <begin position="142"/>
        <end position="146"/>
    </location>
    <ligand>
        <name>GTP</name>
        <dbReference type="ChEBI" id="CHEBI:37565"/>
    </ligand>
</feature>
<dbReference type="InterPro" id="IPR005225">
    <property type="entry name" value="Small_GTP-bd"/>
</dbReference>
<evidence type="ECO:0000256" key="5">
    <source>
        <dbReference type="ARBA" id="ARBA00022917"/>
    </source>
</evidence>
<dbReference type="PROSITE" id="PS51722">
    <property type="entry name" value="G_TR_2"/>
    <property type="match status" value="1"/>
</dbReference>
<feature type="binding site" evidence="7">
    <location>
        <begin position="96"/>
        <end position="103"/>
    </location>
    <ligand>
        <name>GTP</name>
        <dbReference type="ChEBI" id="CHEBI:37565"/>
    </ligand>
</feature>
<dbReference type="KEGG" id="mama:GII36_01260"/>
<comment type="function">
    <text evidence="7 8">One of the essential components for the initiation of protein synthesis. Protects formylmethionyl-tRNA from spontaneous hydrolysis and promotes its binding to the 30S ribosomal subunits. Also involved in the hydrolysis of GTP during the formation of the 70S ribosomal complex.</text>
</comment>
<evidence type="ECO:0000259" key="9">
    <source>
        <dbReference type="PROSITE" id="PS51722"/>
    </source>
</evidence>
<evidence type="ECO:0000313" key="11">
    <source>
        <dbReference type="Proteomes" id="UP001059824"/>
    </source>
</evidence>
<dbReference type="InterPro" id="IPR000178">
    <property type="entry name" value="TF_IF2_bacterial-like"/>
</dbReference>
<keyword evidence="3 7" id="KW-0396">Initiation factor</keyword>
<dbReference type="RefSeq" id="WP_260763831.1">
    <property type="nucleotide sequence ID" value="NZ_CP045921.1"/>
</dbReference>
<dbReference type="AlphaFoldDB" id="A0A857ML17"/>
<dbReference type="InterPro" id="IPR006847">
    <property type="entry name" value="IF2_N"/>
</dbReference>
<evidence type="ECO:0000256" key="3">
    <source>
        <dbReference type="ARBA" id="ARBA00022540"/>
    </source>
</evidence>
<dbReference type="FunFam" id="3.40.50.10050:FF:000001">
    <property type="entry name" value="Translation initiation factor IF-2"/>
    <property type="match status" value="1"/>
</dbReference>
<dbReference type="CDD" id="cd03702">
    <property type="entry name" value="IF2_mtIF2_II"/>
    <property type="match status" value="1"/>
</dbReference>
<evidence type="ECO:0000256" key="8">
    <source>
        <dbReference type="RuleBase" id="RU000644"/>
    </source>
</evidence>
<dbReference type="Proteomes" id="UP001059824">
    <property type="component" value="Chromosome"/>
</dbReference>
<dbReference type="NCBIfam" id="TIGR00231">
    <property type="entry name" value="small_GTP"/>
    <property type="match status" value="1"/>
</dbReference>
<comment type="similarity">
    <text evidence="1 7 8">Belongs to the TRAFAC class translation factor GTPase superfamily. Classic translation factor GTPase family. IF-2 subfamily.</text>
</comment>
<dbReference type="Pfam" id="PF11987">
    <property type="entry name" value="IF-2"/>
    <property type="match status" value="1"/>
</dbReference>
<comment type="subcellular location">
    <subcellularLocation>
        <location evidence="7">Cytoplasm</location>
    </subcellularLocation>
</comment>
<dbReference type="SUPFAM" id="SSF52540">
    <property type="entry name" value="P-loop containing nucleoside triphosphate hydrolases"/>
    <property type="match status" value="1"/>
</dbReference>
<evidence type="ECO:0000256" key="7">
    <source>
        <dbReference type="HAMAP-Rule" id="MF_00100"/>
    </source>
</evidence>
<evidence type="ECO:0000256" key="2">
    <source>
        <dbReference type="ARBA" id="ARBA00020675"/>
    </source>
</evidence>
<dbReference type="GO" id="GO:0005525">
    <property type="term" value="F:GTP binding"/>
    <property type="evidence" value="ECO:0007669"/>
    <property type="project" value="UniProtKB-KW"/>
</dbReference>
<dbReference type="CDD" id="cd01887">
    <property type="entry name" value="IF2_eIF5B"/>
    <property type="match status" value="1"/>
</dbReference>
<dbReference type="SUPFAM" id="SSF50447">
    <property type="entry name" value="Translation proteins"/>
    <property type="match status" value="2"/>
</dbReference>
<keyword evidence="11" id="KW-1185">Reference proteome</keyword>
<dbReference type="Gene3D" id="3.40.50.10050">
    <property type="entry name" value="Translation initiation factor IF- 2, domain 3"/>
    <property type="match status" value="1"/>
</dbReference>
<comment type="caution">
    <text evidence="7">Lacks conserved residue(s) required for the propagation of feature annotation.</text>
</comment>
<dbReference type="InterPro" id="IPR053905">
    <property type="entry name" value="EF-G-like_DII"/>
</dbReference>
<dbReference type="Pfam" id="PF22042">
    <property type="entry name" value="EF-G_D2"/>
    <property type="match status" value="1"/>
</dbReference>
<dbReference type="FunFam" id="3.40.50.300:FF:000019">
    <property type="entry name" value="Translation initiation factor IF-2"/>
    <property type="match status" value="1"/>
</dbReference>
<organism evidence="10 11">
    <name type="scientific">Candidatus Mycosynbacter amalyticus</name>
    <dbReference type="NCBI Taxonomy" id="2665156"/>
    <lineage>
        <taxon>Bacteria</taxon>
        <taxon>Candidatus Saccharimonadota</taxon>
        <taxon>Candidatus Saccharimonadota incertae sedis</taxon>
        <taxon>Candidatus Mycosynbacter</taxon>
    </lineage>
</organism>
<evidence type="ECO:0000313" key="10">
    <source>
        <dbReference type="EMBL" id="QHN42475.1"/>
    </source>
</evidence>
<dbReference type="Gene3D" id="3.40.50.300">
    <property type="entry name" value="P-loop containing nucleotide triphosphate hydrolases"/>
    <property type="match status" value="1"/>
</dbReference>